<organism evidence="1 2">
    <name type="scientific">Nocardia bovistercoris</name>
    <dbReference type="NCBI Taxonomy" id="2785916"/>
    <lineage>
        <taxon>Bacteria</taxon>
        <taxon>Bacillati</taxon>
        <taxon>Actinomycetota</taxon>
        <taxon>Actinomycetes</taxon>
        <taxon>Mycobacteriales</taxon>
        <taxon>Nocardiaceae</taxon>
        <taxon>Nocardia</taxon>
    </lineage>
</organism>
<dbReference type="EMBL" id="JADMLG010000005">
    <property type="protein sequence ID" value="MBH0777614.1"/>
    <property type="molecule type" value="Genomic_DNA"/>
</dbReference>
<protein>
    <submittedName>
        <fullName evidence="1">Uncharacterized protein</fullName>
    </submittedName>
</protein>
<sequence length="471" mass="51650">MADEPLDAEERAKRLSHGIARALAAIGPPGWLRLEAVFTLTVGAEMVQVFFFDEHERSVRAHPDRDVLALVREHRHLSAELGDGPWWRMLLALTDEGVIEVDHDYGDEPFPDDQLFPREVYAADLEVYPRANLPVWLAAYIRHGGRQSRPARVAAAGARADREADVRAVRSEGDFPALPVLWGRWAVMSAAFVAAESQWGPRILPALGFFEGSRRSGSTLYVLPGGRAVLSGGVWDAERLDATYNGGHAAPLLYAGAPAWVANPVLNPRAGNGLLSFCYWWEAGEWYRGDSPGSEHLVDALPGIWTTETVVAVICDLFAEQPDPRARAAVDTLVSAAEVGVVTRDTLVEVFGDTGDFDIDSAYYQLTLAGVTLAEPEPMPREEAIARVRRYITDNGPQSAGYPLDELRADRIDIGWMVYAPTRPDEIALGRAIFYVADDGVLEQSSSSVAPSIYVAEFERRFQQRHGSSGG</sequence>
<dbReference type="SUPFAM" id="SSF160424">
    <property type="entry name" value="BH3703-like"/>
    <property type="match status" value="1"/>
</dbReference>
<dbReference type="InterPro" id="IPR036170">
    <property type="entry name" value="YezG-like_sf"/>
</dbReference>
<name>A0A931IA10_9NOCA</name>
<evidence type="ECO:0000313" key="2">
    <source>
        <dbReference type="Proteomes" id="UP000655751"/>
    </source>
</evidence>
<dbReference type="AlphaFoldDB" id="A0A931IA10"/>
<evidence type="ECO:0000313" key="1">
    <source>
        <dbReference type="EMBL" id="MBH0777614.1"/>
    </source>
</evidence>
<accession>A0A931IA10</accession>
<gene>
    <name evidence="1" type="ORF">IT779_15150</name>
</gene>
<keyword evidence="2" id="KW-1185">Reference proteome</keyword>
<dbReference type="Proteomes" id="UP000655751">
    <property type="component" value="Unassembled WGS sequence"/>
</dbReference>
<comment type="caution">
    <text evidence="1">The sequence shown here is derived from an EMBL/GenBank/DDBJ whole genome shotgun (WGS) entry which is preliminary data.</text>
</comment>
<proteinExistence type="predicted"/>
<reference evidence="1" key="1">
    <citation type="submission" date="2020-11" db="EMBL/GenBank/DDBJ databases">
        <title>Nocardia NEAU-351.nov., a novel actinomycete isolated from the cow dung.</title>
        <authorList>
            <person name="Zhang X."/>
        </authorList>
    </citation>
    <scope>NUCLEOTIDE SEQUENCE</scope>
    <source>
        <strain evidence="1">NEAU-351</strain>
    </source>
</reference>